<reference evidence="1 2" key="1">
    <citation type="submission" date="2021-06" db="EMBL/GenBank/DDBJ databases">
        <title>Interrogation of the integrated mobile genetic elements in gut-associated Bacteroides with a consensus prediction approach.</title>
        <authorList>
            <person name="Campbell D.E."/>
            <person name="Leigh J.R."/>
            <person name="Kim T."/>
            <person name="England W."/>
            <person name="Whitaker R.J."/>
            <person name="Degnan P.H."/>
        </authorList>
    </citation>
    <scope>NUCLEOTIDE SEQUENCE [LARGE SCALE GENOMIC DNA]</scope>
    <source>
        <strain evidence="1 2">WAL8669</strain>
    </source>
</reference>
<proteinExistence type="predicted"/>
<evidence type="ECO:0000313" key="2">
    <source>
        <dbReference type="Proteomes" id="UP001156218"/>
    </source>
</evidence>
<dbReference type="GeneID" id="60923852"/>
<evidence type="ECO:0000313" key="1">
    <source>
        <dbReference type="EMBL" id="UYU67441.1"/>
    </source>
</evidence>
<name>A0ABD7U5P4_BACT4</name>
<protein>
    <submittedName>
        <fullName evidence="1">Uncharacterized protein</fullName>
    </submittedName>
</protein>
<dbReference type="EMBL" id="CP083680">
    <property type="protein sequence ID" value="UYU67441.1"/>
    <property type="molecule type" value="Genomic_DNA"/>
</dbReference>
<organism evidence="1 2">
    <name type="scientific">Bacteroides thetaiotaomicron</name>
    <dbReference type="NCBI Taxonomy" id="818"/>
    <lineage>
        <taxon>Bacteria</taxon>
        <taxon>Pseudomonadati</taxon>
        <taxon>Bacteroidota</taxon>
        <taxon>Bacteroidia</taxon>
        <taxon>Bacteroidales</taxon>
        <taxon>Bacteroidaceae</taxon>
        <taxon>Bacteroides</taxon>
    </lineage>
</organism>
<gene>
    <name evidence="1" type="ORF">KQP68_03925</name>
</gene>
<dbReference type="Proteomes" id="UP001156218">
    <property type="component" value="Chromosome"/>
</dbReference>
<accession>A0ABD7U5P4</accession>
<sequence length="48" mass="5394">MNQTVVSPLGMTQKSVVSPFSSFGKEEWSKTEVVGEIMFVPFLLKMIE</sequence>
<dbReference type="AlphaFoldDB" id="A0ABD7U5P4"/>
<dbReference type="RefSeq" id="WP_155516878.1">
    <property type="nucleotide sequence ID" value="NZ_BAABZI010000001.1"/>
</dbReference>